<protein>
    <submittedName>
        <fullName evidence="1">PadR family transcriptional regulator</fullName>
    </submittedName>
</protein>
<accession>A0A4P6JWS3</accession>
<name>A0A4P6JWS3_KTERU</name>
<organism evidence="1 2">
    <name type="scientific">Ktedonosporobacter rubrisoli</name>
    <dbReference type="NCBI Taxonomy" id="2509675"/>
    <lineage>
        <taxon>Bacteria</taxon>
        <taxon>Bacillati</taxon>
        <taxon>Chloroflexota</taxon>
        <taxon>Ktedonobacteria</taxon>
        <taxon>Ktedonobacterales</taxon>
        <taxon>Ktedonosporobacteraceae</taxon>
        <taxon>Ktedonosporobacter</taxon>
    </lineage>
</organism>
<evidence type="ECO:0000313" key="1">
    <source>
        <dbReference type="EMBL" id="QBD79842.1"/>
    </source>
</evidence>
<dbReference type="KEGG" id="kbs:EPA93_29230"/>
<dbReference type="SUPFAM" id="SSF46785">
    <property type="entry name" value="Winged helix' DNA-binding domain"/>
    <property type="match status" value="1"/>
</dbReference>
<keyword evidence="2" id="KW-1185">Reference proteome</keyword>
<dbReference type="InterPro" id="IPR036388">
    <property type="entry name" value="WH-like_DNA-bd_sf"/>
</dbReference>
<dbReference type="InterPro" id="IPR036390">
    <property type="entry name" value="WH_DNA-bd_sf"/>
</dbReference>
<sequence length="205" mass="23609">MCAMYELLVLSLLMRWPIYAYLIATIANDILGPWEKISRGTLSALLTRLEKAKLVAPGDPEQVPFPSTRPSRVFVITPVGRERFYQLMMDTSSNQGTYQRIFRIKALGLEFLSPEDQLYLVDHYIQYCQTGARYQRAEAQKMSTRPEERDSVSPFFLKTALSLMGLVAQEWQLELEWAQHLREQVLLLGYPSGKQQTEQKPSSSR</sequence>
<gene>
    <name evidence="1" type="ORF">EPA93_29230</name>
</gene>
<dbReference type="Gene3D" id="1.10.10.10">
    <property type="entry name" value="Winged helix-like DNA-binding domain superfamily/Winged helix DNA-binding domain"/>
    <property type="match status" value="1"/>
</dbReference>
<dbReference type="EMBL" id="CP035758">
    <property type="protein sequence ID" value="QBD79842.1"/>
    <property type="molecule type" value="Genomic_DNA"/>
</dbReference>
<evidence type="ECO:0000313" key="2">
    <source>
        <dbReference type="Proteomes" id="UP000290365"/>
    </source>
</evidence>
<proteinExistence type="predicted"/>
<dbReference type="AlphaFoldDB" id="A0A4P6JWS3"/>
<reference evidence="1 2" key="1">
    <citation type="submission" date="2019-01" db="EMBL/GenBank/DDBJ databases">
        <title>Ktedonosporobacter rubrisoli SCAWS-G2.</title>
        <authorList>
            <person name="Huang Y."/>
            <person name="Yan B."/>
        </authorList>
    </citation>
    <scope>NUCLEOTIDE SEQUENCE [LARGE SCALE GENOMIC DNA]</scope>
    <source>
        <strain evidence="1 2">SCAWS-G2</strain>
    </source>
</reference>
<dbReference type="Proteomes" id="UP000290365">
    <property type="component" value="Chromosome"/>
</dbReference>
<dbReference type="OrthoDB" id="2374094at2"/>